<dbReference type="NCBIfam" id="TIGR02817">
    <property type="entry name" value="adh_fam_1"/>
    <property type="match status" value="1"/>
</dbReference>
<dbReference type="SMART" id="SM00829">
    <property type="entry name" value="PKS_ER"/>
    <property type="match status" value="1"/>
</dbReference>
<dbReference type="InterPro" id="IPR013154">
    <property type="entry name" value="ADH-like_N"/>
</dbReference>
<dbReference type="PANTHER" id="PTHR44154">
    <property type="entry name" value="QUINONE OXIDOREDUCTASE"/>
    <property type="match status" value="1"/>
</dbReference>
<feature type="domain" description="Enoyl reductase (ER)" evidence="3">
    <location>
        <begin position="16"/>
        <end position="329"/>
    </location>
</feature>
<dbReference type="InterPro" id="IPR051603">
    <property type="entry name" value="Zinc-ADH_QOR/CCCR"/>
</dbReference>
<evidence type="ECO:0000256" key="1">
    <source>
        <dbReference type="ARBA" id="ARBA00022857"/>
    </source>
</evidence>
<sequence length="332" mass="35496">MRAVAYRRPLPISDPAALEDVELPVPEPGPRDLLVRIEAVSVNPVDVKVRAGVDPGGRPKVLGYDAAGVVTAVGDEVTLFRTGDEVYYAGSLDRPGTNAQYHVVDERITGHKPPGLTFAQAAALPLTAITAYESLFERFKLNRESTGTLLVLSGAGGVGSMMIQLARALTPQQTVIATASRPESRDWVLGLGAHQVADHHDLVASVRAVAPDGVDRILSPNTAGRIDDYAELLRPGGEIVAIDEPEGLDVLPLKSKSISFHWEFMFTRPLHNAPDMAAQHDLLEHVARLVDAGAVRTTLTTELGPIDAATLREAHRRIESGGTIGKIVISGF</sequence>
<evidence type="ECO:0000313" key="5">
    <source>
        <dbReference type="Proteomes" id="UP000198683"/>
    </source>
</evidence>
<dbReference type="Pfam" id="PF13602">
    <property type="entry name" value="ADH_zinc_N_2"/>
    <property type="match status" value="1"/>
</dbReference>
<organism evidence="4 5">
    <name type="scientific">Nonomuraea maritima</name>
    <dbReference type="NCBI Taxonomy" id="683260"/>
    <lineage>
        <taxon>Bacteria</taxon>
        <taxon>Bacillati</taxon>
        <taxon>Actinomycetota</taxon>
        <taxon>Actinomycetes</taxon>
        <taxon>Streptosporangiales</taxon>
        <taxon>Streptosporangiaceae</taxon>
        <taxon>Nonomuraea</taxon>
    </lineage>
</organism>
<dbReference type="CDD" id="cd08252">
    <property type="entry name" value="AL_MDR"/>
    <property type="match status" value="1"/>
</dbReference>
<dbReference type="Pfam" id="PF08240">
    <property type="entry name" value="ADH_N"/>
    <property type="match status" value="1"/>
</dbReference>
<dbReference type="InterPro" id="IPR014182">
    <property type="entry name" value="ADH_Zn_typ-1"/>
</dbReference>
<dbReference type="GO" id="GO:0016491">
    <property type="term" value="F:oxidoreductase activity"/>
    <property type="evidence" value="ECO:0007669"/>
    <property type="project" value="UniProtKB-KW"/>
</dbReference>
<keyword evidence="2" id="KW-0479">Metal-binding</keyword>
<dbReference type="InterPro" id="IPR020843">
    <property type="entry name" value="ER"/>
</dbReference>
<dbReference type="Gene3D" id="3.40.50.720">
    <property type="entry name" value="NAD(P)-binding Rossmann-like Domain"/>
    <property type="match status" value="1"/>
</dbReference>
<comment type="similarity">
    <text evidence="2">Belongs to the zinc-containing alcohol dehydrogenase family. Quinone oxidoreductase subfamily.</text>
</comment>
<protein>
    <recommendedName>
        <fullName evidence="2">Zinc-type alcohol dehydrogenase-like protein</fullName>
    </recommendedName>
</protein>
<evidence type="ECO:0000313" key="4">
    <source>
        <dbReference type="EMBL" id="SDL08984.1"/>
    </source>
</evidence>
<dbReference type="AlphaFoldDB" id="A0A1G9H838"/>
<keyword evidence="1" id="KW-0521">NADP</keyword>
<evidence type="ECO:0000256" key="2">
    <source>
        <dbReference type="RuleBase" id="RU364000"/>
    </source>
</evidence>
<dbReference type="EMBL" id="FNFB01000015">
    <property type="protein sequence ID" value="SDL08984.1"/>
    <property type="molecule type" value="Genomic_DNA"/>
</dbReference>
<gene>
    <name evidence="4" type="ORF">SAMN05421874_115130</name>
</gene>
<dbReference type="InterPro" id="IPR011032">
    <property type="entry name" value="GroES-like_sf"/>
</dbReference>
<keyword evidence="5" id="KW-1185">Reference proteome</keyword>
<dbReference type="SUPFAM" id="SSF50129">
    <property type="entry name" value="GroES-like"/>
    <property type="match status" value="1"/>
</dbReference>
<dbReference type="STRING" id="683260.SAMN05421874_115130"/>
<dbReference type="PANTHER" id="PTHR44154:SF1">
    <property type="entry name" value="QUINONE OXIDOREDUCTASE"/>
    <property type="match status" value="1"/>
</dbReference>
<reference evidence="4 5" key="1">
    <citation type="submission" date="2016-10" db="EMBL/GenBank/DDBJ databases">
        <authorList>
            <person name="de Groot N.N."/>
        </authorList>
    </citation>
    <scope>NUCLEOTIDE SEQUENCE [LARGE SCALE GENOMIC DNA]</scope>
    <source>
        <strain evidence="4 5">CGMCC 4.5681</strain>
    </source>
</reference>
<keyword evidence="2" id="KW-0560">Oxidoreductase</keyword>
<evidence type="ECO:0000259" key="3">
    <source>
        <dbReference type="SMART" id="SM00829"/>
    </source>
</evidence>
<accession>A0A1G9H838</accession>
<dbReference type="Gene3D" id="3.90.180.10">
    <property type="entry name" value="Medium-chain alcohol dehydrogenases, catalytic domain"/>
    <property type="match status" value="1"/>
</dbReference>
<keyword evidence="2" id="KW-0862">Zinc</keyword>
<dbReference type="SUPFAM" id="SSF51735">
    <property type="entry name" value="NAD(P)-binding Rossmann-fold domains"/>
    <property type="match status" value="1"/>
</dbReference>
<dbReference type="GO" id="GO:0008270">
    <property type="term" value="F:zinc ion binding"/>
    <property type="evidence" value="ECO:0007669"/>
    <property type="project" value="InterPro"/>
</dbReference>
<dbReference type="InterPro" id="IPR036291">
    <property type="entry name" value="NAD(P)-bd_dom_sf"/>
</dbReference>
<dbReference type="Proteomes" id="UP000198683">
    <property type="component" value="Unassembled WGS sequence"/>
</dbReference>
<proteinExistence type="inferred from homology"/>
<name>A0A1G9H838_9ACTN</name>